<feature type="domain" description="SLH" evidence="2">
    <location>
        <begin position="466"/>
        <end position="525"/>
    </location>
</feature>
<dbReference type="RefSeq" id="WP_188173387.1">
    <property type="nucleotide sequence ID" value="NZ_JACVVD010000002.1"/>
</dbReference>
<keyword evidence="1" id="KW-0732">Signal</keyword>
<evidence type="ECO:0000259" key="2">
    <source>
        <dbReference type="PROSITE" id="PS51272"/>
    </source>
</evidence>
<dbReference type="InterPro" id="IPR011042">
    <property type="entry name" value="6-blade_b-propeller_TolB-like"/>
</dbReference>
<sequence length="648" mass="71815">MLKVNRLMIMVFLAFAVTFGVIQEADAASIPGGDVYISGEEMVWHAPDDSGKRQIFYKNVATEETKQITNTATVKTFPKVKHGLIVWQEKRDVDNPEFEWNVYGYQLSTGIEKKLNTNSGNHIEPTTDGRYVSWHNNKASAEMYVYDWSTGSLKQFANGRFPKVASGTIVYKQQTGTGLDLYTIATGEIRTVVPSSKTEYVSWFAFNGNHTLFIINNYSETQYALVNVHEVPSNVKKLTLMTKKERDFGELVVGDSYVAWMEDKNGVAQMMVASVHTGDVKQATFGTVDQRPLAFTGNVLISTKDFATLDSQNVKQYFPEPSSGGPSQLPLPQKDVVIKGKIGPNGGILKTDDGRVSLEFAPGTWDQETEIELNEVVELQAEQNPMSPFQKMASVWDIHFTQPPSKPVILKMAYEDEDMFAENIKKLGIYSYHPEQGWNYEGGRVNGQLHMVQSEVTTSGVYAILFHDVKFTDVEGHWAELQIEVLASRGILNGMQEGVFEPSAKLTRAQFTKMLAAAMGLKPVSANGRFTDVTSDHWGAGWIEAAAAKGIVDGGDQGFQPDVELTREQMMTMIIRAMGKENEAIQERGELPFADANEISSWAQGYAGLAVKLGLVEGSTEGIRPQSTSTRGEAAMVIFRLLVKQDKL</sequence>
<dbReference type="InterPro" id="IPR051465">
    <property type="entry name" value="Cell_Envelope_Struct_Comp"/>
</dbReference>
<reference evidence="3" key="1">
    <citation type="submission" date="2020-09" db="EMBL/GenBank/DDBJ databases">
        <title>Draft Genome Sequence of Paenibacillus sp. WST5.</title>
        <authorList>
            <person name="Bao Z."/>
        </authorList>
    </citation>
    <scope>NUCLEOTIDE SEQUENCE</scope>
    <source>
        <strain evidence="3">WST5</strain>
    </source>
</reference>
<proteinExistence type="predicted"/>
<protein>
    <submittedName>
        <fullName evidence="3">S-layer homology domain-containing protein</fullName>
    </submittedName>
</protein>
<dbReference type="PROSITE" id="PS51272">
    <property type="entry name" value="SLH"/>
    <property type="match status" value="3"/>
</dbReference>
<dbReference type="PANTHER" id="PTHR43308">
    <property type="entry name" value="OUTER MEMBRANE PROTEIN ALPHA-RELATED"/>
    <property type="match status" value="1"/>
</dbReference>
<evidence type="ECO:0000256" key="1">
    <source>
        <dbReference type="SAM" id="SignalP"/>
    </source>
</evidence>
<feature type="signal peptide" evidence="1">
    <location>
        <begin position="1"/>
        <end position="16"/>
    </location>
</feature>
<dbReference type="AlphaFoldDB" id="A0A926KKY9"/>
<dbReference type="PANTHER" id="PTHR43308:SF5">
    <property type="entry name" value="S-LAYER PROTEIN _ PEPTIDOGLYCAN ENDO-BETA-N-ACETYLGLUCOSAMINIDASE"/>
    <property type="match status" value="1"/>
</dbReference>
<dbReference type="Pfam" id="PF00395">
    <property type="entry name" value="SLH"/>
    <property type="match status" value="3"/>
</dbReference>
<dbReference type="InterPro" id="IPR001119">
    <property type="entry name" value="SLH_dom"/>
</dbReference>
<dbReference type="Gene3D" id="2.120.10.30">
    <property type="entry name" value="TolB, C-terminal domain"/>
    <property type="match status" value="1"/>
</dbReference>
<dbReference type="Proteomes" id="UP000650466">
    <property type="component" value="Unassembled WGS sequence"/>
</dbReference>
<dbReference type="SUPFAM" id="SSF69304">
    <property type="entry name" value="Tricorn protease N-terminal domain"/>
    <property type="match status" value="1"/>
</dbReference>
<feature type="domain" description="SLH" evidence="2">
    <location>
        <begin position="590"/>
        <end position="648"/>
    </location>
</feature>
<dbReference type="EMBL" id="JACVVD010000002">
    <property type="protein sequence ID" value="MBD0379575.1"/>
    <property type="molecule type" value="Genomic_DNA"/>
</dbReference>
<feature type="chain" id="PRO_5039475782" evidence="1">
    <location>
        <begin position="17"/>
        <end position="648"/>
    </location>
</feature>
<evidence type="ECO:0000313" key="3">
    <source>
        <dbReference type="EMBL" id="MBD0379575.1"/>
    </source>
</evidence>
<gene>
    <name evidence="3" type="ORF">ICC18_05560</name>
</gene>
<name>A0A926KKY9_9BACL</name>
<keyword evidence="4" id="KW-1185">Reference proteome</keyword>
<comment type="caution">
    <text evidence="3">The sequence shown here is derived from an EMBL/GenBank/DDBJ whole genome shotgun (WGS) entry which is preliminary data.</text>
</comment>
<accession>A0A926KKY9</accession>
<evidence type="ECO:0000313" key="4">
    <source>
        <dbReference type="Proteomes" id="UP000650466"/>
    </source>
</evidence>
<organism evidence="3 4">
    <name type="scientific">Paenibacillus sedimenti</name>
    <dbReference type="NCBI Taxonomy" id="2770274"/>
    <lineage>
        <taxon>Bacteria</taxon>
        <taxon>Bacillati</taxon>
        <taxon>Bacillota</taxon>
        <taxon>Bacilli</taxon>
        <taxon>Bacillales</taxon>
        <taxon>Paenibacillaceae</taxon>
        <taxon>Paenibacillus</taxon>
    </lineage>
</organism>
<feature type="domain" description="SLH" evidence="2">
    <location>
        <begin position="526"/>
        <end position="588"/>
    </location>
</feature>